<dbReference type="Proteomes" id="UP001596383">
    <property type="component" value="Unassembled WGS sequence"/>
</dbReference>
<dbReference type="InterPro" id="IPR013561">
    <property type="entry name" value="FilR1_middle_dom"/>
</dbReference>
<evidence type="ECO:0000259" key="2">
    <source>
        <dbReference type="Pfam" id="PF08350"/>
    </source>
</evidence>
<dbReference type="Pfam" id="PF25213">
    <property type="entry name" value="HVO_A0261_N"/>
    <property type="match status" value="1"/>
</dbReference>
<sequence length="303" mass="34398">MGPEQDDRLDDDGRPPPGSPVLEAILENERNRRYLGERLDAAGDRVDTDLLGDIVRHGPVLEVLLEEPLDRREIEACLDVSRATSHRYTQWVDEQGFVEKVDGRFQLTWRGAVIAEEVLRFEANVRTAHRMTPLLDAICEDHRDFVLEPFVDATITVAEPDDPYKPIERFIALVSESDTFRGFNTTHMAPLILGEFHQQVFEETDTEIVYLPHIVEKLFETYPERAQEAIDSGHLALRTRDELPYGLALLDDRVGIGGYDETTGLMQVFVDTDAPIAREWAERVYASVRADSSPLDAKPDLSR</sequence>
<reference evidence="4 5" key="1">
    <citation type="journal article" date="2019" name="Int. J. Syst. Evol. Microbiol.">
        <title>The Global Catalogue of Microorganisms (GCM) 10K type strain sequencing project: providing services to taxonomists for standard genome sequencing and annotation.</title>
        <authorList>
            <consortium name="The Broad Institute Genomics Platform"/>
            <consortium name="The Broad Institute Genome Sequencing Center for Infectious Disease"/>
            <person name="Wu L."/>
            <person name="Ma J."/>
        </authorList>
    </citation>
    <scope>NUCLEOTIDE SEQUENCE [LARGE SCALE GENOMIC DNA]</scope>
    <source>
        <strain evidence="4 5">LMG 29247</strain>
    </source>
</reference>
<evidence type="ECO:0000259" key="3">
    <source>
        <dbReference type="Pfam" id="PF25213"/>
    </source>
</evidence>
<dbReference type="Pfam" id="PF08350">
    <property type="entry name" value="FilR1_middle"/>
    <property type="match status" value="1"/>
</dbReference>
<dbReference type="InterPro" id="IPR057527">
    <property type="entry name" value="HVO_A0261-like_N"/>
</dbReference>
<dbReference type="RefSeq" id="WP_273740366.1">
    <property type="nucleotide sequence ID" value="NZ_JAQIVI010000382.1"/>
</dbReference>
<dbReference type="AlphaFoldDB" id="A0ABD5SUM7"/>
<evidence type="ECO:0000313" key="5">
    <source>
        <dbReference type="Proteomes" id="UP001596383"/>
    </source>
</evidence>
<evidence type="ECO:0000256" key="1">
    <source>
        <dbReference type="SAM" id="MobiDB-lite"/>
    </source>
</evidence>
<name>A0ABD5SUM7_9EURY</name>
<accession>A0ABD5SUM7</accession>
<feature type="domain" description="Methanogenesis regulatory protein FilR1 middle" evidence="2">
    <location>
        <begin position="163"/>
        <end position="291"/>
    </location>
</feature>
<gene>
    <name evidence="4" type="ORF">ACFQE6_21575</name>
</gene>
<proteinExistence type="predicted"/>
<protein>
    <submittedName>
        <fullName evidence="4">Helix-turn-helix transcriptional regulator</fullName>
    </submittedName>
</protein>
<feature type="region of interest" description="Disordered" evidence="1">
    <location>
        <begin position="1"/>
        <end position="21"/>
    </location>
</feature>
<organism evidence="4 5">
    <name type="scientific">Natrinema soli</name>
    <dbReference type="NCBI Taxonomy" id="1930624"/>
    <lineage>
        <taxon>Archaea</taxon>
        <taxon>Methanobacteriati</taxon>
        <taxon>Methanobacteriota</taxon>
        <taxon>Stenosarchaea group</taxon>
        <taxon>Halobacteria</taxon>
        <taxon>Halobacteriales</taxon>
        <taxon>Natrialbaceae</taxon>
        <taxon>Natrinema</taxon>
    </lineage>
</organism>
<feature type="domain" description="HVO-A0261-like N-terminal" evidence="3">
    <location>
        <begin position="47"/>
        <end position="130"/>
    </location>
</feature>
<keyword evidence="5" id="KW-1185">Reference proteome</keyword>
<dbReference type="EMBL" id="JBHSWV010000382">
    <property type="protein sequence ID" value="MFC6767481.1"/>
    <property type="molecule type" value="Genomic_DNA"/>
</dbReference>
<comment type="caution">
    <text evidence="4">The sequence shown here is derived from an EMBL/GenBank/DDBJ whole genome shotgun (WGS) entry which is preliminary data.</text>
</comment>
<evidence type="ECO:0000313" key="4">
    <source>
        <dbReference type="EMBL" id="MFC6767481.1"/>
    </source>
</evidence>